<dbReference type="Proteomes" id="UP000578077">
    <property type="component" value="Unassembled WGS sequence"/>
</dbReference>
<feature type="compositionally biased region" description="Basic and acidic residues" evidence="1">
    <location>
        <begin position="155"/>
        <end position="165"/>
    </location>
</feature>
<keyword evidence="2" id="KW-0472">Membrane</keyword>
<dbReference type="AlphaFoldDB" id="A0A841EEQ2"/>
<keyword evidence="2" id="KW-1133">Transmembrane helix</keyword>
<proteinExistence type="predicted"/>
<comment type="caution">
    <text evidence="3">The sequence shown here is derived from an EMBL/GenBank/DDBJ whole genome shotgun (WGS) entry which is preliminary data.</text>
</comment>
<evidence type="ECO:0000313" key="4">
    <source>
        <dbReference type="Proteomes" id="UP000578077"/>
    </source>
</evidence>
<dbReference type="EMBL" id="JACHLY010000001">
    <property type="protein sequence ID" value="MBB5998900.1"/>
    <property type="molecule type" value="Genomic_DNA"/>
</dbReference>
<gene>
    <name evidence="3" type="ORF">HNR25_002651</name>
</gene>
<reference evidence="3 4" key="1">
    <citation type="submission" date="2020-08" db="EMBL/GenBank/DDBJ databases">
        <title>Sequencing the genomes of 1000 actinobacteria strains.</title>
        <authorList>
            <person name="Klenk H.-P."/>
        </authorList>
    </citation>
    <scope>NUCLEOTIDE SEQUENCE [LARGE SCALE GENOMIC DNA]</scope>
    <source>
        <strain evidence="3 4">DSM 44593</strain>
    </source>
</reference>
<name>A0A841EEQ2_9ACTN</name>
<sequence>MAHHALDTADAPTGLLPRSTFWRVAVLLTGTAVLSAATLALWAGGGLARADTDPGRQPGDTVRTAMYTMTPHEAEFVTDDTGTTALQVRADLVSEHTEPVPVSAFGRAIGVAFPSGEIDASALSVSYTRHPDGLVFDIQPDMREEVLMTWSLQKAESDGQDRQEDSDSPLAGLGGDPGPSDPLDAESLLEGTEDVAPLAEKEDTVTLTFNKTEFSPGFTDRSESWRPTDEVAAETSFPLRKG</sequence>
<keyword evidence="2" id="KW-0812">Transmembrane</keyword>
<protein>
    <submittedName>
        <fullName evidence="3">Uncharacterized protein</fullName>
    </submittedName>
</protein>
<feature type="transmembrane region" description="Helical" evidence="2">
    <location>
        <begin position="20"/>
        <end position="42"/>
    </location>
</feature>
<evidence type="ECO:0000256" key="2">
    <source>
        <dbReference type="SAM" id="Phobius"/>
    </source>
</evidence>
<dbReference type="RefSeq" id="WP_184635466.1">
    <property type="nucleotide sequence ID" value="NZ_BAABKT010000043.1"/>
</dbReference>
<organism evidence="3 4">
    <name type="scientific">Streptomonospora salina</name>
    <dbReference type="NCBI Taxonomy" id="104205"/>
    <lineage>
        <taxon>Bacteria</taxon>
        <taxon>Bacillati</taxon>
        <taxon>Actinomycetota</taxon>
        <taxon>Actinomycetes</taxon>
        <taxon>Streptosporangiales</taxon>
        <taxon>Nocardiopsidaceae</taxon>
        <taxon>Streptomonospora</taxon>
    </lineage>
</organism>
<evidence type="ECO:0000256" key="1">
    <source>
        <dbReference type="SAM" id="MobiDB-lite"/>
    </source>
</evidence>
<accession>A0A841EEQ2</accession>
<feature type="compositionally biased region" description="Basic and acidic residues" evidence="1">
    <location>
        <begin position="220"/>
        <end position="229"/>
    </location>
</feature>
<keyword evidence="4" id="KW-1185">Reference proteome</keyword>
<feature type="region of interest" description="Disordered" evidence="1">
    <location>
        <begin position="154"/>
        <end position="242"/>
    </location>
</feature>
<evidence type="ECO:0000313" key="3">
    <source>
        <dbReference type="EMBL" id="MBB5998900.1"/>
    </source>
</evidence>